<proteinExistence type="predicted"/>
<evidence type="ECO:0000256" key="1">
    <source>
        <dbReference type="SAM" id="MobiDB-lite"/>
    </source>
</evidence>
<dbReference type="InParanoid" id="A0A1Z5S807"/>
<feature type="region of interest" description="Disordered" evidence="1">
    <location>
        <begin position="88"/>
        <end position="128"/>
    </location>
</feature>
<gene>
    <name evidence="2" type="ORF">SORBI_3001G267233</name>
</gene>
<feature type="region of interest" description="Disordered" evidence="1">
    <location>
        <begin position="14"/>
        <end position="54"/>
    </location>
</feature>
<dbReference type="Proteomes" id="UP000000768">
    <property type="component" value="Chromosome 1"/>
</dbReference>
<evidence type="ECO:0000313" key="2">
    <source>
        <dbReference type="EMBL" id="OQU91966.1"/>
    </source>
</evidence>
<dbReference type="AlphaFoldDB" id="A0A1Z5S807"/>
<dbReference type="Gramene" id="OQU91966">
    <property type="protein sequence ID" value="OQU91966"/>
    <property type="gene ID" value="SORBI_3001G267233"/>
</dbReference>
<reference evidence="2 3" key="1">
    <citation type="journal article" date="2009" name="Nature">
        <title>The Sorghum bicolor genome and the diversification of grasses.</title>
        <authorList>
            <person name="Paterson A.H."/>
            <person name="Bowers J.E."/>
            <person name="Bruggmann R."/>
            <person name="Dubchak I."/>
            <person name="Grimwood J."/>
            <person name="Gundlach H."/>
            <person name="Haberer G."/>
            <person name="Hellsten U."/>
            <person name="Mitros T."/>
            <person name="Poliakov A."/>
            <person name="Schmutz J."/>
            <person name="Spannagl M."/>
            <person name="Tang H."/>
            <person name="Wang X."/>
            <person name="Wicker T."/>
            <person name="Bharti A.K."/>
            <person name="Chapman J."/>
            <person name="Feltus F.A."/>
            <person name="Gowik U."/>
            <person name="Grigoriev I.V."/>
            <person name="Lyons E."/>
            <person name="Maher C.A."/>
            <person name="Martis M."/>
            <person name="Narechania A."/>
            <person name="Otillar R.P."/>
            <person name="Penning B.W."/>
            <person name="Salamov A.A."/>
            <person name="Wang Y."/>
            <person name="Zhang L."/>
            <person name="Carpita N.C."/>
            <person name="Freeling M."/>
            <person name="Gingle A.R."/>
            <person name="Hash C.T."/>
            <person name="Keller B."/>
            <person name="Klein P."/>
            <person name="Kresovich S."/>
            <person name="McCann M.C."/>
            <person name="Ming R."/>
            <person name="Peterson D.G."/>
            <person name="Mehboob-ur-Rahman"/>
            <person name="Ware D."/>
            <person name="Westhoff P."/>
            <person name="Mayer K.F."/>
            <person name="Messing J."/>
            <person name="Rokhsar D.S."/>
        </authorList>
    </citation>
    <scope>NUCLEOTIDE SEQUENCE [LARGE SCALE GENOMIC DNA]</scope>
    <source>
        <strain evidence="3">cv. BTx623</strain>
    </source>
</reference>
<reference evidence="3" key="2">
    <citation type="journal article" date="2018" name="Plant J.">
        <title>The Sorghum bicolor reference genome: improved assembly, gene annotations, a transcriptome atlas, and signatures of genome organization.</title>
        <authorList>
            <person name="McCormick R.F."/>
            <person name="Truong S.K."/>
            <person name="Sreedasyam A."/>
            <person name="Jenkins J."/>
            <person name="Shu S."/>
            <person name="Sims D."/>
            <person name="Kennedy M."/>
            <person name="Amirebrahimi M."/>
            <person name="Weers B.D."/>
            <person name="McKinley B."/>
            <person name="Mattison A."/>
            <person name="Morishige D.T."/>
            <person name="Grimwood J."/>
            <person name="Schmutz J."/>
            <person name="Mullet J.E."/>
        </authorList>
    </citation>
    <scope>NUCLEOTIDE SEQUENCE [LARGE SCALE GENOMIC DNA]</scope>
    <source>
        <strain evidence="3">cv. BTx623</strain>
    </source>
</reference>
<organism evidence="2 3">
    <name type="scientific">Sorghum bicolor</name>
    <name type="common">Sorghum</name>
    <name type="synonym">Sorghum vulgare</name>
    <dbReference type="NCBI Taxonomy" id="4558"/>
    <lineage>
        <taxon>Eukaryota</taxon>
        <taxon>Viridiplantae</taxon>
        <taxon>Streptophyta</taxon>
        <taxon>Embryophyta</taxon>
        <taxon>Tracheophyta</taxon>
        <taxon>Spermatophyta</taxon>
        <taxon>Magnoliopsida</taxon>
        <taxon>Liliopsida</taxon>
        <taxon>Poales</taxon>
        <taxon>Poaceae</taxon>
        <taxon>PACMAD clade</taxon>
        <taxon>Panicoideae</taxon>
        <taxon>Andropogonodae</taxon>
        <taxon>Andropogoneae</taxon>
        <taxon>Sorghinae</taxon>
        <taxon>Sorghum</taxon>
    </lineage>
</organism>
<protein>
    <submittedName>
        <fullName evidence="2">Uncharacterized protein</fullName>
    </submittedName>
</protein>
<evidence type="ECO:0000313" key="3">
    <source>
        <dbReference type="Proteomes" id="UP000000768"/>
    </source>
</evidence>
<keyword evidence="3" id="KW-1185">Reference proteome</keyword>
<name>A0A1Z5S807_SORBI</name>
<sequence>MWCCSCRTPMDHGGRTPMRLGPDGGCSRRRSTSGDRPSAWPPPPASSAMPMPGRTRWCLPQPQPCASPNQSHLLPSLAPCLHPVTSDGGCSHRRSTGGARSPSRRCQRLAGHDGACPQPQPRAGPNQSHIVPSLAPCLHLVTSGFDLV</sequence>
<accession>A0A1Z5S807</accession>
<dbReference type="EMBL" id="CM000760">
    <property type="protein sequence ID" value="OQU91966.1"/>
    <property type="molecule type" value="Genomic_DNA"/>
</dbReference>